<sequence length="711" mass="81847">MKILILNGYRRTPPNSNKFANFCKVVKEAFRRHKAKCSSDIEFVVKDPTNIDDYLYETLSEHTDEESKKRFDSVDMVFIDGEANSLPWSPKVAKIAMLFRMCKLTDKCLFAAGFGINMQVYHCATSFEKINVINGNSKGGLLQDIHLIDLNFARNCTRSQVFLDHATGDYYMYKKDDNETGIWVPLGNVGLHYAKAAEEGGTEGAFMTKVKVYKPKPSKYSTHEVLKSKITERKCTIKKEHLHHWIAIGLQREFVAINESMWDPHPVQMMTTSVYDKNYTTIADSDKGPEMIEHLNTIAVQFHIEKKYPATVEILNNFVNKKFEVIVENSRADMSLEEAENYRRSMMYTKVAAAPKPHEEVKNQGKAMFIKRNSMGMQTNSVKKEGIRPVTARTGTSGFSVRNISTRASSRKSQTRGMNGKGNRASSAMHSRGPTPSKVRCFSAGRTMRNQSTAATDSRITLKSNLQNKHASSTQIIKPEDAEKLSTANKQLVKKFNDFLKHNTRRNTTNSQKLAKTVMNYIETEITHPELRKQNEFNRKKLSNYDMNIYYQLNLLKDMHTKKESTKKDIRQMLHPALEEDNMPKTNKNLVGAKAHIKNMFTNKTRIKINPRFYTRYKEFSKLPPTNLDVPVIRNASPYISEEELYRKEYLNNKKKWMGKKTFKNFFGKASSSTACNFIPNYVTITPSEPPILHKFRDLDREKWVDENFKF</sequence>
<gene>
    <name evidence="2" type="ORF">ECRASSUSDP1_LOCUS457</name>
</gene>
<proteinExistence type="predicted"/>
<name>A0AAD1TZ52_EUPCR</name>
<dbReference type="Proteomes" id="UP001295684">
    <property type="component" value="Unassembled WGS sequence"/>
</dbReference>
<dbReference type="InterPro" id="IPR029062">
    <property type="entry name" value="Class_I_gatase-like"/>
</dbReference>
<evidence type="ECO:0000313" key="3">
    <source>
        <dbReference type="Proteomes" id="UP001295684"/>
    </source>
</evidence>
<evidence type="ECO:0000256" key="1">
    <source>
        <dbReference type="SAM" id="MobiDB-lite"/>
    </source>
</evidence>
<accession>A0AAD1TZ52</accession>
<dbReference type="AlphaFoldDB" id="A0AAD1TZ52"/>
<feature type="region of interest" description="Disordered" evidence="1">
    <location>
        <begin position="407"/>
        <end position="441"/>
    </location>
</feature>
<evidence type="ECO:0000313" key="2">
    <source>
        <dbReference type="EMBL" id="CAI2359172.1"/>
    </source>
</evidence>
<dbReference type="EMBL" id="CAMPGE010000425">
    <property type="protein sequence ID" value="CAI2359172.1"/>
    <property type="molecule type" value="Genomic_DNA"/>
</dbReference>
<keyword evidence="3" id="KW-1185">Reference proteome</keyword>
<reference evidence="2" key="1">
    <citation type="submission" date="2023-07" db="EMBL/GenBank/DDBJ databases">
        <authorList>
            <consortium name="AG Swart"/>
            <person name="Singh M."/>
            <person name="Singh A."/>
            <person name="Seah K."/>
            <person name="Emmerich C."/>
        </authorList>
    </citation>
    <scope>NUCLEOTIDE SEQUENCE</scope>
    <source>
        <strain evidence="2">DP1</strain>
    </source>
</reference>
<comment type="caution">
    <text evidence="2">The sequence shown here is derived from an EMBL/GenBank/DDBJ whole genome shotgun (WGS) entry which is preliminary data.</text>
</comment>
<dbReference type="Gene3D" id="3.40.50.880">
    <property type="match status" value="1"/>
</dbReference>
<organism evidence="2 3">
    <name type="scientific">Euplotes crassus</name>
    <dbReference type="NCBI Taxonomy" id="5936"/>
    <lineage>
        <taxon>Eukaryota</taxon>
        <taxon>Sar</taxon>
        <taxon>Alveolata</taxon>
        <taxon>Ciliophora</taxon>
        <taxon>Intramacronucleata</taxon>
        <taxon>Spirotrichea</taxon>
        <taxon>Hypotrichia</taxon>
        <taxon>Euplotida</taxon>
        <taxon>Euplotidae</taxon>
        <taxon>Moneuplotes</taxon>
    </lineage>
</organism>
<protein>
    <submittedName>
        <fullName evidence="2">Uncharacterized protein</fullName>
    </submittedName>
</protein>